<feature type="transmembrane region" description="Helical" evidence="1">
    <location>
        <begin position="119"/>
        <end position="140"/>
    </location>
</feature>
<accession>A0A9X4KI02</accession>
<feature type="transmembrane region" description="Helical" evidence="1">
    <location>
        <begin position="12"/>
        <end position="32"/>
    </location>
</feature>
<keyword evidence="1" id="KW-0812">Transmembrane</keyword>
<comment type="caution">
    <text evidence="2">The sequence shown here is derived from an EMBL/GenBank/DDBJ whole genome shotgun (WGS) entry which is preliminary data.</text>
</comment>
<evidence type="ECO:0000256" key="1">
    <source>
        <dbReference type="SAM" id="Phobius"/>
    </source>
</evidence>
<evidence type="ECO:0000313" key="2">
    <source>
        <dbReference type="EMBL" id="MDG0791904.1"/>
    </source>
</evidence>
<feature type="transmembrane region" description="Helical" evidence="1">
    <location>
        <begin position="263"/>
        <end position="285"/>
    </location>
</feature>
<dbReference type="EMBL" id="JAPDHZ010000003">
    <property type="protein sequence ID" value="MDG0791904.1"/>
    <property type="molecule type" value="Genomic_DNA"/>
</dbReference>
<name>A0A9X4KI02_9BACL</name>
<evidence type="ECO:0000313" key="3">
    <source>
        <dbReference type="Proteomes" id="UP001153387"/>
    </source>
</evidence>
<feature type="transmembrane region" description="Helical" evidence="1">
    <location>
        <begin position="94"/>
        <end position="113"/>
    </location>
</feature>
<dbReference type="AlphaFoldDB" id="A0A9X4KI02"/>
<dbReference type="Proteomes" id="UP001153387">
    <property type="component" value="Unassembled WGS sequence"/>
</dbReference>
<keyword evidence="3" id="KW-1185">Reference proteome</keyword>
<sequence length="297" mass="34081">MAGMSQTLYTAVLWLVQFIAGAVGVAYVLHAVTYRKPRWRIAFGNWRKRGPPQWWLRAAGCSTDSTSLQERRLLLAGCGIRLEPAVYLASRRSLIFVCVISGGAAVAFGSFGMLSDVMLWKALPVIALPAVVVAFDKSLLDSFKRYRSDRIRRELIAVMNQLIYYMGSRLHLHGKLMRCMPYTRIIRGDFQLLLNEWYYDADKALLRFKERLGTSEGYSFAETMRSMRLHESDEVYRMLRDVLAEYKASIELAKAGRKETASYALFVLAGLPILYTFQIFLYPWVRESQKLFEVLKP</sequence>
<keyword evidence="1" id="KW-1133">Transmembrane helix</keyword>
<protein>
    <submittedName>
        <fullName evidence="2">Uncharacterized protein</fullName>
    </submittedName>
</protein>
<organism evidence="2 3">
    <name type="scientific">Cohnella ginsengisoli</name>
    <dbReference type="NCBI Taxonomy" id="425004"/>
    <lineage>
        <taxon>Bacteria</taxon>
        <taxon>Bacillati</taxon>
        <taxon>Bacillota</taxon>
        <taxon>Bacilli</taxon>
        <taxon>Bacillales</taxon>
        <taxon>Paenibacillaceae</taxon>
        <taxon>Cohnella</taxon>
    </lineage>
</organism>
<gene>
    <name evidence="2" type="ORF">OMP38_14385</name>
</gene>
<proteinExistence type="predicted"/>
<reference evidence="2 3" key="1">
    <citation type="submission" date="2022-10" db="EMBL/GenBank/DDBJ databases">
        <title>Comparative genomic analysis of Cohnella hashimotonis sp. nov., isolated from the International Space Station.</title>
        <authorList>
            <person name="Simpson A."/>
            <person name="Venkateswaran K."/>
        </authorList>
    </citation>
    <scope>NUCLEOTIDE SEQUENCE [LARGE SCALE GENOMIC DNA]</scope>
    <source>
        <strain evidence="2 3">DSM 18997</strain>
    </source>
</reference>
<keyword evidence="1" id="KW-0472">Membrane</keyword>